<gene>
    <name evidence="2" type="ORF">BDW02DRAFT_294467</name>
</gene>
<sequence>MHDSVPAFNATNNRLARPHPFRSQRGKHVLPSDQTLGPSLVGSPTGWMIRRTCSEWLSGKSQMYERIIARDKPFRLWRAAFQGFLIIYTAIHLTEVGALHKDVR</sequence>
<dbReference type="AlphaFoldDB" id="A0A6A5KHZ5"/>
<evidence type="ECO:0000256" key="1">
    <source>
        <dbReference type="SAM" id="MobiDB-lite"/>
    </source>
</evidence>
<accession>A0A6A5KHZ5</accession>
<feature type="compositionally biased region" description="Basic residues" evidence="1">
    <location>
        <begin position="16"/>
        <end position="28"/>
    </location>
</feature>
<reference evidence="2" key="1">
    <citation type="submission" date="2020-01" db="EMBL/GenBank/DDBJ databases">
        <authorList>
            <consortium name="DOE Joint Genome Institute"/>
            <person name="Haridas S."/>
            <person name="Albert R."/>
            <person name="Binder M."/>
            <person name="Bloem J."/>
            <person name="Labutti K."/>
            <person name="Salamov A."/>
            <person name="Andreopoulos B."/>
            <person name="Baker S.E."/>
            <person name="Barry K."/>
            <person name="Bills G."/>
            <person name="Bluhm B.H."/>
            <person name="Cannon C."/>
            <person name="Castanera R."/>
            <person name="Culley D.E."/>
            <person name="Daum C."/>
            <person name="Ezra D."/>
            <person name="Gonzalez J.B."/>
            <person name="Henrissat B."/>
            <person name="Kuo A."/>
            <person name="Liang C."/>
            <person name="Lipzen A."/>
            <person name="Lutzoni F."/>
            <person name="Magnuson J."/>
            <person name="Mondo S."/>
            <person name="Nolan M."/>
            <person name="Ohm R."/>
            <person name="Pangilinan J."/>
            <person name="Park H.-J."/>
            <person name="Ramirez L."/>
            <person name="Alfaro M."/>
            <person name="Sun H."/>
            <person name="Tritt A."/>
            <person name="Yoshinaga Y."/>
            <person name="Zwiers L.-H."/>
            <person name="Turgeon B.G."/>
            <person name="Goodwin S.B."/>
            <person name="Spatafora J.W."/>
            <person name="Crous P.W."/>
            <person name="Grigoriev I.V."/>
        </authorList>
    </citation>
    <scope>NUCLEOTIDE SEQUENCE</scope>
    <source>
        <strain evidence="2">P77</strain>
    </source>
</reference>
<evidence type="ECO:0000313" key="2">
    <source>
        <dbReference type="EMBL" id="KAF1835311.1"/>
    </source>
</evidence>
<dbReference type="EMBL" id="ML975289">
    <property type="protein sequence ID" value="KAF1835311.1"/>
    <property type="molecule type" value="Genomic_DNA"/>
</dbReference>
<name>A0A6A5KHZ5_9PLEO</name>
<organism evidence="2 3">
    <name type="scientific">Decorospora gaudefroyi</name>
    <dbReference type="NCBI Taxonomy" id="184978"/>
    <lineage>
        <taxon>Eukaryota</taxon>
        <taxon>Fungi</taxon>
        <taxon>Dikarya</taxon>
        <taxon>Ascomycota</taxon>
        <taxon>Pezizomycotina</taxon>
        <taxon>Dothideomycetes</taxon>
        <taxon>Pleosporomycetidae</taxon>
        <taxon>Pleosporales</taxon>
        <taxon>Pleosporineae</taxon>
        <taxon>Pleosporaceae</taxon>
        <taxon>Decorospora</taxon>
    </lineage>
</organism>
<feature type="region of interest" description="Disordered" evidence="1">
    <location>
        <begin position="1"/>
        <end position="37"/>
    </location>
</feature>
<dbReference type="Proteomes" id="UP000800040">
    <property type="component" value="Unassembled WGS sequence"/>
</dbReference>
<proteinExistence type="predicted"/>
<evidence type="ECO:0000313" key="3">
    <source>
        <dbReference type="Proteomes" id="UP000800040"/>
    </source>
</evidence>
<protein>
    <submittedName>
        <fullName evidence="2">Uncharacterized protein</fullName>
    </submittedName>
</protein>
<keyword evidence="3" id="KW-1185">Reference proteome</keyword>